<dbReference type="AlphaFoldDB" id="A0AAD5WKW4"/>
<dbReference type="EMBL" id="JAHQIW010007413">
    <property type="protein sequence ID" value="KAJ1374227.1"/>
    <property type="molecule type" value="Genomic_DNA"/>
</dbReference>
<gene>
    <name evidence="1" type="ORF">KIN20_036861</name>
</gene>
<reference evidence="1" key="1">
    <citation type="submission" date="2021-06" db="EMBL/GenBank/DDBJ databases">
        <title>Parelaphostrongylus tenuis whole genome reference sequence.</title>
        <authorList>
            <person name="Garwood T.J."/>
            <person name="Larsen P.A."/>
            <person name="Fountain-Jones N.M."/>
            <person name="Garbe J.R."/>
            <person name="Macchietto M.G."/>
            <person name="Kania S.A."/>
            <person name="Gerhold R.W."/>
            <person name="Richards J.E."/>
            <person name="Wolf T.M."/>
        </authorList>
    </citation>
    <scope>NUCLEOTIDE SEQUENCE</scope>
    <source>
        <strain evidence="1">MNPRO001-30</strain>
        <tissue evidence="1">Meninges</tissue>
    </source>
</reference>
<sequence length="51" mass="5912">MDSQCLGQPILKRTSEDTEWRLTSLNKREIKLFELPEEVGIQWASSDGFVE</sequence>
<proteinExistence type="predicted"/>
<evidence type="ECO:0000313" key="2">
    <source>
        <dbReference type="Proteomes" id="UP001196413"/>
    </source>
</evidence>
<organism evidence="1 2">
    <name type="scientific">Parelaphostrongylus tenuis</name>
    <name type="common">Meningeal worm</name>
    <dbReference type="NCBI Taxonomy" id="148309"/>
    <lineage>
        <taxon>Eukaryota</taxon>
        <taxon>Metazoa</taxon>
        <taxon>Ecdysozoa</taxon>
        <taxon>Nematoda</taxon>
        <taxon>Chromadorea</taxon>
        <taxon>Rhabditida</taxon>
        <taxon>Rhabditina</taxon>
        <taxon>Rhabditomorpha</taxon>
        <taxon>Strongyloidea</taxon>
        <taxon>Metastrongylidae</taxon>
        <taxon>Parelaphostrongylus</taxon>
    </lineage>
</organism>
<comment type="caution">
    <text evidence="1">The sequence shown here is derived from an EMBL/GenBank/DDBJ whole genome shotgun (WGS) entry which is preliminary data.</text>
</comment>
<protein>
    <submittedName>
        <fullName evidence="1">Uncharacterized protein</fullName>
    </submittedName>
</protein>
<evidence type="ECO:0000313" key="1">
    <source>
        <dbReference type="EMBL" id="KAJ1374227.1"/>
    </source>
</evidence>
<dbReference type="Proteomes" id="UP001196413">
    <property type="component" value="Unassembled WGS sequence"/>
</dbReference>
<name>A0AAD5WKW4_PARTN</name>
<keyword evidence="2" id="KW-1185">Reference proteome</keyword>
<accession>A0AAD5WKW4</accession>